<dbReference type="EMBL" id="BMQS01000017">
    <property type="protein sequence ID" value="GGU00514.1"/>
    <property type="molecule type" value="Genomic_DNA"/>
</dbReference>
<evidence type="ECO:0000313" key="4">
    <source>
        <dbReference type="Proteomes" id="UP000276741"/>
    </source>
</evidence>
<feature type="transmembrane region" description="Helical" evidence="1">
    <location>
        <begin position="141"/>
        <end position="158"/>
    </location>
</feature>
<proteinExistence type="predicted"/>
<keyword evidence="4" id="KW-1185">Reference proteome</keyword>
<dbReference type="AlphaFoldDB" id="A0A348B4P0"/>
<dbReference type="KEGG" id="sacd:HS1genome_1531"/>
<sequence>MVSLITVAIAVLLIGILLSVFAPYLTPGYLELDRELVDTGKGVTLPPNSSVTLEALYVNESGMTLLFLTNSTHDVVKVLLPSGKIYRNSTGSMSVQVPVGRYTLEAVNLLNQSQAMKYYVLLVSGSRLGQIVGFYDVISNAYLVGIAIGIVGLVRYVSRRRSKQ</sequence>
<keyword evidence="1" id="KW-0812">Transmembrane</keyword>
<reference evidence="4" key="2">
    <citation type="submission" date="2018-04" db="EMBL/GenBank/DDBJ databases">
        <title>Complete genome sequence of Sulfodiicoccus acidiphilus strain HS-1.</title>
        <authorList>
            <person name="Sakai H.D."/>
            <person name="Kurosawa N."/>
        </authorList>
    </citation>
    <scope>NUCLEOTIDE SEQUENCE [LARGE SCALE GENOMIC DNA]</scope>
    <source>
        <strain evidence="4">HS-1</strain>
    </source>
</reference>
<organism evidence="2 4">
    <name type="scientific">Sulfodiicoccus acidiphilus</name>
    <dbReference type="NCBI Taxonomy" id="1670455"/>
    <lineage>
        <taxon>Archaea</taxon>
        <taxon>Thermoproteota</taxon>
        <taxon>Thermoprotei</taxon>
        <taxon>Sulfolobales</taxon>
        <taxon>Sulfolobaceae</taxon>
        <taxon>Sulfodiicoccus</taxon>
    </lineage>
</organism>
<keyword evidence="1" id="KW-1133">Transmembrane helix</keyword>
<dbReference type="EMBL" id="AP018553">
    <property type="protein sequence ID" value="BBD73142.1"/>
    <property type="molecule type" value="Genomic_DNA"/>
</dbReference>
<name>A0A348B4P0_9CREN</name>
<gene>
    <name evidence="3" type="ORF">GCM10007116_17180</name>
    <name evidence="2" type="ORF">HS1genome_1531</name>
</gene>
<accession>A0A348B4P0</accession>
<evidence type="ECO:0000313" key="2">
    <source>
        <dbReference type="EMBL" id="BBD73142.1"/>
    </source>
</evidence>
<dbReference type="RefSeq" id="WP_126450287.1">
    <property type="nucleotide sequence ID" value="NZ_AP018553.1"/>
</dbReference>
<keyword evidence="1" id="KW-0472">Membrane</keyword>
<dbReference type="Proteomes" id="UP000616143">
    <property type="component" value="Unassembled WGS sequence"/>
</dbReference>
<evidence type="ECO:0000313" key="3">
    <source>
        <dbReference type="EMBL" id="GGU00514.1"/>
    </source>
</evidence>
<reference evidence="2" key="3">
    <citation type="journal article" date="2019" name="BMC Res. Notes">
        <title>Complete genome sequence of the Sulfodiicoccus acidiphilus strain HS-1T, the first crenarchaeon that lacks polB3, isolated from an acidic hot spring in Ohwaku-dani, Hakone, Japan.</title>
        <authorList>
            <person name="Sakai H.D."/>
            <person name="Kurosawa N."/>
        </authorList>
    </citation>
    <scope>NUCLEOTIDE SEQUENCE</scope>
    <source>
        <strain evidence="2">HS-1</strain>
    </source>
</reference>
<dbReference type="GeneID" id="38667037"/>
<dbReference type="Proteomes" id="UP000276741">
    <property type="component" value="Chromosome"/>
</dbReference>
<protein>
    <submittedName>
        <fullName evidence="2">Uncharacterized protein</fullName>
    </submittedName>
</protein>
<reference evidence="3" key="4">
    <citation type="submission" date="2020-09" db="EMBL/GenBank/DDBJ databases">
        <authorList>
            <person name="Sun Q."/>
            <person name="Ohkuma M."/>
        </authorList>
    </citation>
    <scope>NUCLEOTIDE SEQUENCE</scope>
    <source>
        <strain evidence="3">JCM 31740</strain>
    </source>
</reference>
<feature type="transmembrane region" description="Helical" evidence="1">
    <location>
        <begin position="6"/>
        <end position="25"/>
    </location>
</feature>
<evidence type="ECO:0000256" key="1">
    <source>
        <dbReference type="SAM" id="Phobius"/>
    </source>
</evidence>
<reference evidence="3" key="1">
    <citation type="journal article" date="2014" name="Int. J. Syst. Evol. Microbiol.">
        <title>Complete genome sequence of Corynebacterium casei LMG S-19264T (=DSM 44701T), isolated from a smear-ripened cheese.</title>
        <authorList>
            <consortium name="US DOE Joint Genome Institute (JGI-PGF)"/>
            <person name="Walter F."/>
            <person name="Albersmeier A."/>
            <person name="Kalinowski J."/>
            <person name="Ruckert C."/>
        </authorList>
    </citation>
    <scope>NUCLEOTIDE SEQUENCE</scope>
    <source>
        <strain evidence="3">JCM 31740</strain>
    </source>
</reference>